<feature type="region of interest" description="Disordered" evidence="1">
    <location>
        <begin position="1"/>
        <end position="53"/>
    </location>
</feature>
<feature type="compositionally biased region" description="Low complexity" evidence="1">
    <location>
        <begin position="33"/>
        <end position="47"/>
    </location>
</feature>
<name>A0A4Y7TQE6_COPMI</name>
<evidence type="ECO:0000313" key="3">
    <source>
        <dbReference type="EMBL" id="TEB36397.1"/>
    </source>
</evidence>
<evidence type="ECO:0000256" key="2">
    <source>
        <dbReference type="SAM" id="Phobius"/>
    </source>
</evidence>
<keyword evidence="2" id="KW-0812">Transmembrane</keyword>
<protein>
    <submittedName>
        <fullName evidence="3">Uncharacterized protein</fullName>
    </submittedName>
</protein>
<comment type="caution">
    <text evidence="3">The sequence shown here is derived from an EMBL/GenBank/DDBJ whole genome shotgun (WGS) entry which is preliminary data.</text>
</comment>
<evidence type="ECO:0000313" key="4">
    <source>
        <dbReference type="Proteomes" id="UP000298030"/>
    </source>
</evidence>
<gene>
    <name evidence="3" type="ORF">FA13DRAFT_1253466</name>
</gene>
<proteinExistence type="predicted"/>
<dbReference type="AlphaFoldDB" id="A0A4Y7TQE6"/>
<reference evidence="3 4" key="1">
    <citation type="journal article" date="2019" name="Nat. Ecol. Evol.">
        <title>Megaphylogeny resolves global patterns of mushroom evolution.</title>
        <authorList>
            <person name="Varga T."/>
            <person name="Krizsan K."/>
            <person name="Foldi C."/>
            <person name="Dima B."/>
            <person name="Sanchez-Garcia M."/>
            <person name="Sanchez-Ramirez S."/>
            <person name="Szollosi G.J."/>
            <person name="Szarkandi J.G."/>
            <person name="Papp V."/>
            <person name="Albert L."/>
            <person name="Andreopoulos W."/>
            <person name="Angelini C."/>
            <person name="Antonin V."/>
            <person name="Barry K.W."/>
            <person name="Bougher N.L."/>
            <person name="Buchanan P."/>
            <person name="Buyck B."/>
            <person name="Bense V."/>
            <person name="Catcheside P."/>
            <person name="Chovatia M."/>
            <person name="Cooper J."/>
            <person name="Damon W."/>
            <person name="Desjardin D."/>
            <person name="Finy P."/>
            <person name="Geml J."/>
            <person name="Haridas S."/>
            <person name="Hughes K."/>
            <person name="Justo A."/>
            <person name="Karasinski D."/>
            <person name="Kautmanova I."/>
            <person name="Kiss B."/>
            <person name="Kocsube S."/>
            <person name="Kotiranta H."/>
            <person name="LaButti K.M."/>
            <person name="Lechner B.E."/>
            <person name="Liimatainen K."/>
            <person name="Lipzen A."/>
            <person name="Lukacs Z."/>
            <person name="Mihaltcheva S."/>
            <person name="Morgado L.N."/>
            <person name="Niskanen T."/>
            <person name="Noordeloos M.E."/>
            <person name="Ohm R.A."/>
            <person name="Ortiz-Santana B."/>
            <person name="Ovrebo C."/>
            <person name="Racz N."/>
            <person name="Riley R."/>
            <person name="Savchenko A."/>
            <person name="Shiryaev A."/>
            <person name="Soop K."/>
            <person name="Spirin V."/>
            <person name="Szebenyi C."/>
            <person name="Tomsovsky M."/>
            <person name="Tulloss R.E."/>
            <person name="Uehling J."/>
            <person name="Grigoriev I.V."/>
            <person name="Vagvolgyi C."/>
            <person name="Papp T."/>
            <person name="Martin F.M."/>
            <person name="Miettinen O."/>
            <person name="Hibbett D.S."/>
            <person name="Nagy L.G."/>
        </authorList>
    </citation>
    <scope>NUCLEOTIDE SEQUENCE [LARGE SCALE GENOMIC DNA]</scope>
    <source>
        <strain evidence="3 4">FP101781</strain>
    </source>
</reference>
<keyword evidence="2" id="KW-0472">Membrane</keyword>
<keyword evidence="2" id="KW-1133">Transmembrane helix</keyword>
<feature type="compositionally biased region" description="Polar residues" evidence="1">
    <location>
        <begin position="1"/>
        <end position="18"/>
    </location>
</feature>
<accession>A0A4Y7TQE6</accession>
<organism evidence="3 4">
    <name type="scientific">Coprinellus micaceus</name>
    <name type="common">Glistening ink-cap mushroom</name>
    <name type="synonym">Coprinus micaceus</name>
    <dbReference type="NCBI Taxonomy" id="71717"/>
    <lineage>
        <taxon>Eukaryota</taxon>
        <taxon>Fungi</taxon>
        <taxon>Dikarya</taxon>
        <taxon>Basidiomycota</taxon>
        <taxon>Agaricomycotina</taxon>
        <taxon>Agaricomycetes</taxon>
        <taxon>Agaricomycetidae</taxon>
        <taxon>Agaricales</taxon>
        <taxon>Agaricineae</taxon>
        <taxon>Psathyrellaceae</taxon>
        <taxon>Coprinellus</taxon>
    </lineage>
</organism>
<keyword evidence="4" id="KW-1185">Reference proteome</keyword>
<dbReference type="EMBL" id="QPFP01000006">
    <property type="protein sequence ID" value="TEB36397.1"/>
    <property type="molecule type" value="Genomic_DNA"/>
</dbReference>
<evidence type="ECO:0000256" key="1">
    <source>
        <dbReference type="SAM" id="MobiDB-lite"/>
    </source>
</evidence>
<dbReference type="STRING" id="71717.A0A4Y7TQE6"/>
<dbReference type="OrthoDB" id="2564984at2759"/>
<sequence length="132" mass="13577">MIAQTGESKAEQAQSTPQVPFAPPPAYGGPDSATPQAAFPTPQAGQFYSGSPAQTPGTPVVVVAQQPYPSEAARAGAQYQTELLAACAAGRHDPKTSYGVCGIITAILCFPIGLVALCIDNEDRCARCGVRL</sequence>
<feature type="transmembrane region" description="Helical" evidence="2">
    <location>
        <begin position="98"/>
        <end position="117"/>
    </location>
</feature>
<dbReference type="Proteomes" id="UP000298030">
    <property type="component" value="Unassembled WGS sequence"/>
</dbReference>